<dbReference type="RefSeq" id="WP_120607988.1">
    <property type="nucleotide sequence ID" value="NZ_JABFJX010000384.1"/>
</dbReference>
<feature type="transmembrane region" description="Helical" evidence="1">
    <location>
        <begin position="147"/>
        <end position="172"/>
    </location>
</feature>
<feature type="transmembrane region" description="Helical" evidence="1">
    <location>
        <begin position="184"/>
        <end position="208"/>
    </location>
</feature>
<dbReference type="OrthoDB" id="5382815at2"/>
<comment type="caution">
    <text evidence="2">The sequence shown here is derived from an EMBL/GenBank/DDBJ whole genome shotgun (WGS) entry which is preliminary data.</text>
</comment>
<evidence type="ECO:0008006" key="4">
    <source>
        <dbReference type="Google" id="ProtNLM"/>
    </source>
</evidence>
<accession>A0A3A8JG55</accession>
<keyword evidence="1" id="KW-0472">Membrane</keyword>
<reference evidence="3" key="1">
    <citation type="submission" date="2018-09" db="EMBL/GenBank/DDBJ databases">
        <authorList>
            <person name="Livingstone P.G."/>
            <person name="Whitworth D.E."/>
        </authorList>
    </citation>
    <scope>NUCLEOTIDE SEQUENCE [LARGE SCALE GENOMIC DNA]</scope>
    <source>
        <strain evidence="3">CA043D</strain>
    </source>
</reference>
<keyword evidence="1" id="KW-1133">Transmembrane helix</keyword>
<keyword evidence="1" id="KW-0812">Transmembrane</keyword>
<dbReference type="EMBL" id="RAWE01000309">
    <property type="protein sequence ID" value="RKG94747.1"/>
    <property type="molecule type" value="Genomic_DNA"/>
</dbReference>
<evidence type="ECO:0000313" key="2">
    <source>
        <dbReference type="EMBL" id="RKG94747.1"/>
    </source>
</evidence>
<sequence length="330" mass="33942">MPLPLIPVAIGLASLLGYGAKKGYDGVDAMREANEIGEAAEAKHREWLGHLDETRGGLQGKLDALGEQKAKVVATTFKRLFDFLEQLNQRARIAALESLGAVGVSREEVRQFAAQYLEAGGALSGAVTAAMTGAGASAMTTGLVTTFATAGTGVAMSGLSGAAANSALLAWLGGGSLAAGGFGMAGGAVVLGGIAVAPAAAVAGFFLAREGEKAKTKAEAYSCEVDEQVAKIEAIIGLLARAGIRVEELSTVLDLLDQRAKAAVESLWTLSGHFNAEDDAHLARFAIAMQLAKAESELMRVPLFTEGGDLNVQLEALLGQTRHLLHSEAA</sequence>
<evidence type="ECO:0000313" key="3">
    <source>
        <dbReference type="Proteomes" id="UP000268313"/>
    </source>
</evidence>
<gene>
    <name evidence="2" type="ORF">D7X32_41235</name>
</gene>
<name>A0A3A8JG55_9BACT</name>
<evidence type="ECO:0000256" key="1">
    <source>
        <dbReference type="SAM" id="Phobius"/>
    </source>
</evidence>
<proteinExistence type="predicted"/>
<organism evidence="2 3">
    <name type="scientific">Corallococcus carmarthensis</name>
    <dbReference type="NCBI Taxonomy" id="2316728"/>
    <lineage>
        <taxon>Bacteria</taxon>
        <taxon>Pseudomonadati</taxon>
        <taxon>Myxococcota</taxon>
        <taxon>Myxococcia</taxon>
        <taxon>Myxococcales</taxon>
        <taxon>Cystobacterineae</taxon>
        <taxon>Myxococcaceae</taxon>
        <taxon>Corallococcus</taxon>
    </lineage>
</organism>
<dbReference type="AlphaFoldDB" id="A0A3A8JG55"/>
<dbReference type="Proteomes" id="UP000268313">
    <property type="component" value="Unassembled WGS sequence"/>
</dbReference>
<protein>
    <recommendedName>
        <fullName evidence="4">Chemotaxis protein</fullName>
    </recommendedName>
</protein>
<keyword evidence="3" id="KW-1185">Reference proteome</keyword>